<evidence type="ECO:0000256" key="1">
    <source>
        <dbReference type="ARBA" id="ARBA00004496"/>
    </source>
</evidence>
<proteinExistence type="evidence at transcript level"/>
<feature type="domain" description="Thioredoxin" evidence="7">
    <location>
        <begin position="7"/>
        <end position="124"/>
    </location>
</feature>
<dbReference type="PANTHER" id="PTHR12452:SF0">
    <property type="entry name" value="THIOREDOXIN DOMAIN-CONTAINING PROTEIN 17"/>
    <property type="match status" value="1"/>
</dbReference>
<dbReference type="GO" id="GO:0047134">
    <property type="term" value="F:protein-disulfide reductase [NAD(P)H] activity"/>
    <property type="evidence" value="ECO:0007669"/>
    <property type="project" value="InterPro"/>
</dbReference>
<dbReference type="FunFam" id="3.40.30.10:FF:000124">
    <property type="entry name" value="Thioredoxin domain-containing 17"/>
    <property type="match status" value="1"/>
</dbReference>
<keyword evidence="5" id="KW-1015">Disulfide bond</keyword>
<dbReference type="GO" id="GO:0005829">
    <property type="term" value="C:cytosol"/>
    <property type="evidence" value="ECO:0007669"/>
    <property type="project" value="TreeGrafter"/>
</dbReference>
<evidence type="ECO:0000256" key="4">
    <source>
        <dbReference type="ARBA" id="ARBA00022490"/>
    </source>
</evidence>
<dbReference type="EMBL" id="IACF01001543">
    <property type="protein sequence ID" value="LAB67236.1"/>
    <property type="molecule type" value="mRNA"/>
</dbReference>
<dbReference type="PANTHER" id="PTHR12452">
    <property type="entry name" value="42-9-9 PROTEIN-RELATED"/>
    <property type="match status" value="1"/>
</dbReference>
<dbReference type="InterPro" id="IPR045108">
    <property type="entry name" value="TXNDC17-like"/>
</dbReference>
<name>A0A2P2I025_9CRUS</name>
<keyword evidence="4" id="KW-0963">Cytoplasm</keyword>
<sequence length="124" mass="13906">MVQKHEVSGFEDFISKWESVKATKKTIVAMFSGGKDSSGKSWCPDCVVAQPVVDAAVDKASDDFIYIYCSVGGRDFWKNRNCIFRTDPRLRLKSVPTLLKLGSSERLEESQCADASLVRMLFED</sequence>
<evidence type="ECO:0000256" key="2">
    <source>
        <dbReference type="ARBA" id="ARBA00008987"/>
    </source>
</evidence>
<dbReference type="AlphaFoldDB" id="A0A2P2I025"/>
<reference evidence="8" key="1">
    <citation type="journal article" date="2018" name="Biosci. Biotechnol. Biochem.">
        <title>Polysaccharide hydrolase of the hadal zone amphipods Hirondellea gigas.</title>
        <authorList>
            <person name="Kobayashi H."/>
            <person name="Nagahama T."/>
            <person name="Arai W."/>
            <person name="Sasagawa Y."/>
            <person name="Umeda M."/>
            <person name="Hayashi T."/>
            <person name="Nikaido I."/>
            <person name="Watanabe H."/>
            <person name="Oguri K."/>
            <person name="Kitazato H."/>
            <person name="Fujioka K."/>
            <person name="Kido Y."/>
            <person name="Takami H."/>
        </authorList>
    </citation>
    <scope>NUCLEOTIDE SEQUENCE</scope>
    <source>
        <tissue evidence="8">Whole body</tissue>
    </source>
</reference>
<comment type="subcellular location">
    <subcellularLocation>
        <location evidence="1">Cytoplasm</location>
    </subcellularLocation>
</comment>
<dbReference type="Pfam" id="PF06110">
    <property type="entry name" value="TXD17-like_Trx"/>
    <property type="match status" value="1"/>
</dbReference>
<evidence type="ECO:0000256" key="6">
    <source>
        <dbReference type="ARBA" id="ARBA00023284"/>
    </source>
</evidence>
<evidence type="ECO:0000256" key="5">
    <source>
        <dbReference type="ARBA" id="ARBA00023157"/>
    </source>
</evidence>
<evidence type="ECO:0000313" key="8">
    <source>
        <dbReference type="EMBL" id="LAB67236.1"/>
    </source>
</evidence>
<dbReference type="SUPFAM" id="SSF52833">
    <property type="entry name" value="Thioredoxin-like"/>
    <property type="match status" value="1"/>
</dbReference>
<evidence type="ECO:0000256" key="3">
    <source>
        <dbReference type="ARBA" id="ARBA00016949"/>
    </source>
</evidence>
<dbReference type="CDD" id="cd02952">
    <property type="entry name" value="TRP14_like"/>
    <property type="match status" value="1"/>
</dbReference>
<dbReference type="InterPro" id="IPR036249">
    <property type="entry name" value="Thioredoxin-like_sf"/>
</dbReference>
<dbReference type="InterPro" id="IPR010357">
    <property type="entry name" value="TXNDC17_dom"/>
</dbReference>
<dbReference type="Gene3D" id="3.40.30.10">
    <property type="entry name" value="Glutaredoxin"/>
    <property type="match status" value="1"/>
</dbReference>
<keyword evidence="6" id="KW-0676">Redox-active center</keyword>
<accession>A0A2P2I025</accession>
<comment type="similarity">
    <text evidence="2">Belongs to the thioredoxin family.</text>
</comment>
<protein>
    <recommendedName>
        <fullName evidence="3">Thioredoxin domain-containing protein 17</fullName>
    </recommendedName>
</protein>
<organism evidence="8">
    <name type="scientific">Hirondellea gigas</name>
    <dbReference type="NCBI Taxonomy" id="1518452"/>
    <lineage>
        <taxon>Eukaryota</taxon>
        <taxon>Metazoa</taxon>
        <taxon>Ecdysozoa</taxon>
        <taxon>Arthropoda</taxon>
        <taxon>Crustacea</taxon>
        <taxon>Multicrustacea</taxon>
        <taxon>Malacostraca</taxon>
        <taxon>Eumalacostraca</taxon>
        <taxon>Peracarida</taxon>
        <taxon>Amphipoda</taxon>
        <taxon>Amphilochidea</taxon>
        <taxon>Lysianassida</taxon>
        <taxon>Lysianassidira</taxon>
        <taxon>Lysianassoidea</taxon>
        <taxon>Lysianassidae</taxon>
        <taxon>Hirondellea</taxon>
    </lineage>
</organism>
<evidence type="ECO:0000259" key="7">
    <source>
        <dbReference type="Pfam" id="PF06110"/>
    </source>
</evidence>